<comment type="similarity">
    <text evidence="2">Belongs to the acyltransferase 3 family.</text>
</comment>
<keyword evidence="5" id="KW-1133">Transmembrane helix</keyword>
<keyword evidence="7" id="KW-0012">Acyltransferase</keyword>
<dbReference type="RefSeq" id="WP_003810161.1">
    <property type="nucleotide sequence ID" value="NZ_CP007443.1"/>
</dbReference>
<keyword evidence="3" id="KW-1003">Cell membrane</keyword>
<dbReference type="Pfam" id="PF01757">
    <property type="entry name" value="Acyl_transf_3"/>
    <property type="match status" value="1"/>
</dbReference>
<evidence type="ECO:0000256" key="4">
    <source>
        <dbReference type="ARBA" id="ARBA00022692"/>
    </source>
</evidence>
<reference evidence="7 8" key="1">
    <citation type="journal article" date="2016" name="Sci. Rep.">
        <title>Evaluation of genetic diversity among strains of the human gut commensal Bifidobacterium adolescentis.</title>
        <authorList>
            <person name="Duranti S."/>
            <person name="Milani C."/>
            <person name="Lugli G.A."/>
            <person name="Mancabelli L."/>
            <person name="Turroni F."/>
            <person name="Ferrario C."/>
            <person name="Mangifesta M."/>
            <person name="Viappiani A."/>
            <person name="Sanchez B."/>
            <person name="Margolles A."/>
            <person name="van Sinderen D."/>
            <person name="Ventura M."/>
        </authorList>
    </citation>
    <scope>NUCLEOTIDE SEQUENCE [LARGE SCALE GENOMIC DNA]</scope>
    <source>
        <strain evidence="7 8">AL46-7</strain>
    </source>
</reference>
<accession>A0A076JJY4</accession>
<comment type="subcellular location">
    <subcellularLocation>
        <location evidence="1">Cell membrane</location>
        <topology evidence="1">Multi-pass membrane protein</topology>
    </subcellularLocation>
</comment>
<dbReference type="AlphaFoldDB" id="A0A076JJY4"/>
<keyword evidence="7" id="KW-0808">Transferase</keyword>
<keyword evidence="4" id="KW-0812">Transmembrane</keyword>
<gene>
    <name evidence="7" type="ORF">AL0467_1692</name>
</gene>
<proteinExistence type="inferred from homology"/>
<evidence type="ECO:0000313" key="7">
    <source>
        <dbReference type="EMBL" id="OSG98430.1"/>
    </source>
</evidence>
<evidence type="ECO:0000256" key="6">
    <source>
        <dbReference type="ARBA" id="ARBA00023136"/>
    </source>
</evidence>
<dbReference type="GO" id="GO:0009246">
    <property type="term" value="P:enterobacterial common antigen biosynthetic process"/>
    <property type="evidence" value="ECO:0007669"/>
    <property type="project" value="TreeGrafter"/>
</dbReference>
<protein>
    <submittedName>
        <fullName evidence="7">Acyltransferase</fullName>
    </submittedName>
</protein>
<comment type="caution">
    <text evidence="7">The sequence shown here is derived from an EMBL/GenBank/DDBJ whole genome shotgun (WGS) entry which is preliminary data.</text>
</comment>
<dbReference type="Proteomes" id="UP000193208">
    <property type="component" value="Unassembled WGS sequence"/>
</dbReference>
<dbReference type="eggNOG" id="COG3274">
    <property type="taxonomic scope" value="Bacteria"/>
</dbReference>
<sequence length="375" mass="41781">MKKRVVGYDIIKSMAMFFVVMLHYSFYTRFYSSGLAGTAVTVLCVVCVPLFFAVNGALLLPRKMDEAKHYRKTLNIVIVVTIWRLLAAAFFVFVDGSHPVTLKDLVLFLLGGGFGDYPTGYFWFMNALIAVYLVLPVMKMAFDSERKLAFNALLAVLAGFTVGKDSLKLVLQILGTATNHDFASILNALDEFYIFGSYGYVLLYFLIGGMIGRYLKQKQTGELDADVHHPLFDISWGEASAGIVVCYALTLLIQRYQHATHGTNLTVENGYWLLPSFVATILILLVLGRVNIQGIWAKVFQVIGMNTFGVYMLHLVGLVLLSRLQALPWLQFMGNLNSVAVTLLNVVLCGCVFAICLAVSVLFRKIPYINRLFAL</sequence>
<dbReference type="InterPro" id="IPR002656">
    <property type="entry name" value="Acyl_transf_3_dom"/>
</dbReference>
<evidence type="ECO:0000256" key="5">
    <source>
        <dbReference type="ARBA" id="ARBA00022989"/>
    </source>
</evidence>
<keyword evidence="6" id="KW-0472">Membrane</keyword>
<evidence type="ECO:0000256" key="1">
    <source>
        <dbReference type="ARBA" id="ARBA00004651"/>
    </source>
</evidence>
<dbReference type="GO" id="GO:0005886">
    <property type="term" value="C:plasma membrane"/>
    <property type="evidence" value="ECO:0007669"/>
    <property type="project" value="UniProtKB-SubCell"/>
</dbReference>
<organism evidence="7 8">
    <name type="scientific">Bifidobacterium adolescentis</name>
    <dbReference type="NCBI Taxonomy" id="1680"/>
    <lineage>
        <taxon>Bacteria</taxon>
        <taxon>Bacillati</taxon>
        <taxon>Actinomycetota</taxon>
        <taxon>Actinomycetes</taxon>
        <taxon>Bifidobacteriales</taxon>
        <taxon>Bifidobacteriaceae</taxon>
        <taxon>Bifidobacterium</taxon>
    </lineage>
</organism>
<dbReference type="EMBL" id="LNKI01000007">
    <property type="protein sequence ID" value="OSG98430.1"/>
    <property type="molecule type" value="Genomic_DNA"/>
</dbReference>
<evidence type="ECO:0000313" key="8">
    <source>
        <dbReference type="Proteomes" id="UP000193208"/>
    </source>
</evidence>
<name>A0A076JJY4_BIFAD</name>
<dbReference type="GO" id="GO:0016413">
    <property type="term" value="F:O-acetyltransferase activity"/>
    <property type="evidence" value="ECO:0007669"/>
    <property type="project" value="TreeGrafter"/>
</dbReference>
<dbReference type="PANTHER" id="PTHR40074:SF2">
    <property type="entry name" value="O-ACETYLTRANSFERASE WECH"/>
    <property type="match status" value="1"/>
</dbReference>
<evidence type="ECO:0000256" key="2">
    <source>
        <dbReference type="ARBA" id="ARBA00007400"/>
    </source>
</evidence>
<dbReference type="KEGG" id="badl:BADO_1514"/>
<evidence type="ECO:0000256" key="3">
    <source>
        <dbReference type="ARBA" id="ARBA00022475"/>
    </source>
</evidence>
<dbReference type="PANTHER" id="PTHR40074">
    <property type="entry name" value="O-ACETYLTRANSFERASE WECH"/>
    <property type="match status" value="1"/>
</dbReference>